<keyword evidence="3" id="KW-1185">Reference proteome</keyword>
<reference evidence="2" key="1">
    <citation type="submission" date="2019-06" db="EMBL/GenBank/DDBJ databases">
        <authorList>
            <person name="Zheng W."/>
        </authorList>
    </citation>
    <scope>NUCLEOTIDE SEQUENCE</scope>
    <source>
        <strain evidence="2">QDHG01</strain>
    </source>
</reference>
<evidence type="ECO:0000313" key="2">
    <source>
        <dbReference type="EMBL" id="TNV76067.1"/>
    </source>
</evidence>
<evidence type="ECO:0000313" key="3">
    <source>
        <dbReference type="Proteomes" id="UP000785679"/>
    </source>
</evidence>
<feature type="region of interest" description="Disordered" evidence="1">
    <location>
        <begin position="1"/>
        <end position="36"/>
    </location>
</feature>
<dbReference type="EMBL" id="RRYP01014263">
    <property type="protein sequence ID" value="TNV76067.1"/>
    <property type="molecule type" value="Genomic_DNA"/>
</dbReference>
<proteinExistence type="predicted"/>
<protein>
    <submittedName>
        <fullName evidence="2">Uncharacterized protein</fullName>
    </submittedName>
</protein>
<gene>
    <name evidence="2" type="ORF">FGO68_gene14446</name>
</gene>
<name>A0A8J8SZ01_HALGN</name>
<dbReference type="AlphaFoldDB" id="A0A8J8SZ01"/>
<sequence length="95" mass="10492">MTSSATNRPCPASSRTSTSTKRATRHSSRPSSSGSALCEEVLSNSLLAYSSIAMRPQTLRNSVYSGRTQCDLWCCPYLTIIRTARTYSEISRHQL</sequence>
<dbReference type="Proteomes" id="UP000785679">
    <property type="component" value="Unassembled WGS sequence"/>
</dbReference>
<organism evidence="2 3">
    <name type="scientific">Halteria grandinella</name>
    <dbReference type="NCBI Taxonomy" id="5974"/>
    <lineage>
        <taxon>Eukaryota</taxon>
        <taxon>Sar</taxon>
        <taxon>Alveolata</taxon>
        <taxon>Ciliophora</taxon>
        <taxon>Intramacronucleata</taxon>
        <taxon>Spirotrichea</taxon>
        <taxon>Stichotrichia</taxon>
        <taxon>Sporadotrichida</taxon>
        <taxon>Halteriidae</taxon>
        <taxon>Halteria</taxon>
    </lineage>
</organism>
<accession>A0A8J8SZ01</accession>
<evidence type="ECO:0000256" key="1">
    <source>
        <dbReference type="SAM" id="MobiDB-lite"/>
    </source>
</evidence>
<comment type="caution">
    <text evidence="2">The sequence shown here is derived from an EMBL/GenBank/DDBJ whole genome shotgun (WGS) entry which is preliminary data.</text>
</comment>